<dbReference type="PATRIC" id="fig|1284240.4.peg.7404"/>
<comment type="caution">
    <text evidence="8">The sequence shown here is derived from an EMBL/GenBank/DDBJ whole genome shotgun (WGS) entry which is preliminary data.</text>
</comment>
<dbReference type="GO" id="GO:0008270">
    <property type="term" value="F:zinc ion binding"/>
    <property type="evidence" value="ECO:0007669"/>
    <property type="project" value="InterPro"/>
</dbReference>
<dbReference type="InterPro" id="IPR013154">
    <property type="entry name" value="ADH-like_N"/>
</dbReference>
<dbReference type="GO" id="GO:0016491">
    <property type="term" value="F:oxidoreductase activity"/>
    <property type="evidence" value="ECO:0007669"/>
    <property type="project" value="UniProtKB-KW"/>
</dbReference>
<evidence type="ECO:0000313" key="8">
    <source>
        <dbReference type="EMBL" id="EME51759.1"/>
    </source>
</evidence>
<evidence type="ECO:0000259" key="6">
    <source>
        <dbReference type="Pfam" id="PF00107"/>
    </source>
</evidence>
<feature type="domain" description="Alcohol dehydrogenase-like C-terminal" evidence="6">
    <location>
        <begin position="146"/>
        <end position="269"/>
    </location>
</feature>
<accession>M2YTT4</accession>
<dbReference type="SUPFAM" id="SSF51735">
    <property type="entry name" value="NAD(P)-binding Rossmann-fold domains"/>
    <property type="match status" value="1"/>
</dbReference>
<dbReference type="PANTHER" id="PTHR42813:SF2">
    <property type="entry name" value="DEHYDROGENASE, ZINC-CONTAINING, PUTATIVE (AFU_ORTHOLOGUE AFUA_2G02810)-RELATED"/>
    <property type="match status" value="1"/>
</dbReference>
<feature type="domain" description="Alcohol dehydrogenase-like N-terminal" evidence="7">
    <location>
        <begin position="2"/>
        <end position="96"/>
    </location>
</feature>
<protein>
    <submittedName>
        <fullName evidence="8">Alcohol dehydrogenase</fullName>
    </submittedName>
</protein>
<reference evidence="8 9" key="1">
    <citation type="journal article" date="2013" name="Genome Announc.">
        <title>Draft Genome Sequence of Amycolatopsis decaplanina Strain DSM 44594T.</title>
        <authorList>
            <person name="Kaur N."/>
            <person name="Kumar S."/>
            <person name="Bala M."/>
            <person name="Raghava G.P."/>
            <person name="Mayilraj S."/>
        </authorList>
    </citation>
    <scope>NUCLEOTIDE SEQUENCE [LARGE SCALE GENOMIC DNA]</scope>
    <source>
        <strain evidence="8 9">DSM 44594</strain>
    </source>
</reference>
<dbReference type="Proteomes" id="UP000054226">
    <property type="component" value="Unassembled WGS sequence"/>
</dbReference>
<evidence type="ECO:0000259" key="7">
    <source>
        <dbReference type="Pfam" id="PF08240"/>
    </source>
</evidence>
<keyword evidence="3 5" id="KW-0862">Zinc</keyword>
<dbReference type="PANTHER" id="PTHR42813">
    <property type="entry name" value="ZINC-TYPE ALCOHOL DEHYDROGENASE-LIKE"/>
    <property type="match status" value="1"/>
</dbReference>
<proteinExistence type="inferred from homology"/>
<dbReference type="InterPro" id="IPR002328">
    <property type="entry name" value="ADH_Zn_CS"/>
</dbReference>
<organism evidence="8 9">
    <name type="scientific">Amycolatopsis decaplanina DSM 44594</name>
    <dbReference type="NCBI Taxonomy" id="1284240"/>
    <lineage>
        <taxon>Bacteria</taxon>
        <taxon>Bacillati</taxon>
        <taxon>Actinomycetota</taxon>
        <taxon>Actinomycetes</taxon>
        <taxon>Pseudonocardiales</taxon>
        <taxon>Pseudonocardiaceae</taxon>
        <taxon>Amycolatopsis</taxon>
    </lineage>
</organism>
<keyword evidence="9" id="KW-1185">Reference proteome</keyword>
<evidence type="ECO:0000256" key="5">
    <source>
        <dbReference type="RuleBase" id="RU361277"/>
    </source>
</evidence>
<dbReference type="InterPro" id="IPR013149">
    <property type="entry name" value="ADH-like_C"/>
</dbReference>
<dbReference type="Gene3D" id="3.40.50.720">
    <property type="entry name" value="NAD(P)-binding Rossmann-like Domain"/>
    <property type="match status" value="1"/>
</dbReference>
<dbReference type="SUPFAM" id="SSF50129">
    <property type="entry name" value="GroES-like"/>
    <property type="match status" value="1"/>
</dbReference>
<sequence>MVAAGICGTDLRGYQGRPGPVQGPACGHEFVGVVASVGRDVRTVRPGQPVVAPFMFSDGDCVQCVRGMQSSCQNGGMWGVAAGGGQADGVRVPFADGTLLPVPLDEHDERVPAVLTLADVMATGHHAIHASAGRKPATVAVVGDGAVGLCAVLAAQRAGIERIFLIGHHEMRLRIGHKFGATDLVSAQGAEGWTQVIEATGGAGADLVVEAVGEQGAMDTAMAVCADGGAISTVGGPHGVLDSMACFLRNVTVTGGLAPARAYLPALLDDVVAGRLDPSPIFDHTVQLACVDSGYQAMVDRQATKVLITL</sequence>
<evidence type="ECO:0000256" key="2">
    <source>
        <dbReference type="ARBA" id="ARBA00022723"/>
    </source>
</evidence>
<gene>
    <name evidence="8" type="ORF">H074_36289</name>
</gene>
<evidence type="ECO:0000256" key="3">
    <source>
        <dbReference type="ARBA" id="ARBA00022833"/>
    </source>
</evidence>
<comment type="similarity">
    <text evidence="5">Belongs to the zinc-containing alcohol dehydrogenase family.</text>
</comment>
<dbReference type="EMBL" id="AOHO01000078">
    <property type="protein sequence ID" value="EME51759.1"/>
    <property type="molecule type" value="Genomic_DNA"/>
</dbReference>
<dbReference type="Gene3D" id="3.90.180.10">
    <property type="entry name" value="Medium-chain alcohol dehydrogenases, catalytic domain"/>
    <property type="match status" value="1"/>
</dbReference>
<evidence type="ECO:0000313" key="9">
    <source>
        <dbReference type="Proteomes" id="UP000054226"/>
    </source>
</evidence>
<evidence type="ECO:0000256" key="1">
    <source>
        <dbReference type="ARBA" id="ARBA00001947"/>
    </source>
</evidence>
<keyword evidence="2 5" id="KW-0479">Metal-binding</keyword>
<comment type="cofactor">
    <cofactor evidence="1 5">
        <name>Zn(2+)</name>
        <dbReference type="ChEBI" id="CHEBI:29105"/>
    </cofactor>
</comment>
<keyword evidence="4" id="KW-0560">Oxidoreductase</keyword>
<dbReference type="InterPro" id="IPR011032">
    <property type="entry name" value="GroES-like_sf"/>
</dbReference>
<dbReference type="Pfam" id="PF08240">
    <property type="entry name" value="ADH_N"/>
    <property type="match status" value="1"/>
</dbReference>
<dbReference type="PROSITE" id="PS00059">
    <property type="entry name" value="ADH_ZINC"/>
    <property type="match status" value="1"/>
</dbReference>
<dbReference type="Pfam" id="PF00107">
    <property type="entry name" value="ADH_zinc_N"/>
    <property type="match status" value="1"/>
</dbReference>
<name>M2YTT4_9PSEU</name>
<dbReference type="AlphaFoldDB" id="M2YTT4"/>
<evidence type="ECO:0000256" key="4">
    <source>
        <dbReference type="ARBA" id="ARBA00023002"/>
    </source>
</evidence>
<dbReference type="InterPro" id="IPR036291">
    <property type="entry name" value="NAD(P)-bd_dom_sf"/>
</dbReference>